<protein>
    <submittedName>
        <fullName evidence="4">PAS domain S-box protein</fullName>
    </submittedName>
</protein>
<reference evidence="4 5" key="1">
    <citation type="submission" date="2023-08" db="EMBL/GenBank/DDBJ databases">
        <authorList>
            <person name="Sharma P."/>
            <person name="Verma V."/>
            <person name="Mohan M.K."/>
            <person name="Dubey A.K."/>
        </authorList>
    </citation>
    <scope>NUCLEOTIDE SEQUENCE [LARGE SCALE GENOMIC DNA]</scope>
    <source>
        <strain evidence="4 5">ADP4</strain>
    </source>
</reference>
<evidence type="ECO:0000259" key="2">
    <source>
        <dbReference type="PROSITE" id="PS50112"/>
    </source>
</evidence>
<dbReference type="InterPro" id="IPR001932">
    <property type="entry name" value="PPM-type_phosphatase-like_dom"/>
</dbReference>
<organism evidence="4 5">
    <name type="scientific">Streptomyces chrestomyceticus</name>
    <dbReference type="NCBI Taxonomy" id="68185"/>
    <lineage>
        <taxon>Bacteria</taxon>
        <taxon>Bacillati</taxon>
        <taxon>Actinomycetota</taxon>
        <taxon>Actinomycetes</taxon>
        <taxon>Kitasatosporales</taxon>
        <taxon>Streptomycetaceae</taxon>
        <taxon>Streptomyces</taxon>
    </lineage>
</organism>
<dbReference type="SUPFAM" id="SSF55785">
    <property type="entry name" value="PYP-like sensor domain (PAS domain)"/>
    <property type="match status" value="2"/>
</dbReference>
<name>A0ABU7WRG9_9ACTN</name>
<dbReference type="InterPro" id="IPR036890">
    <property type="entry name" value="HATPase_C_sf"/>
</dbReference>
<sequence>MTAVNAPRNGAGEQELFRGLVECSQDAILTKTLDGRVTFWNAAAQRLYGYRAEEMVGRHIGLLIPPDLKDEEAGLLERIGRGERIEHYETRRVASGGRVLDVDVSLWPVRSRRGVVHAACSITRDITDRKKAEARIDELAVVVESSQDAILIKRLDGRVTFWNAAAQRMYGYLAGEMVGQHIGLLIPPDLKEEEAGLLERIGRGERIEHYETRRATSDGRVLDVDVTLWPIRDRNGVITGACSTMRNITDRKKAERELAELYAQQRHIALALRLMGASEQIPGARAATRYLPSTQGQGVGGDWLDLIDLGAGRVGVIIGDVMGRGLDAAVVMGQLRSAARALALAGTPPCELIQTLDTFTRGLPEQFVTCTYLEADPALGEVTACSAGHLPVWLVAPDGTVGALPVPTGIPLGVGGVPHQEVRLPLRAGTTLALYTDGLVETPRGDIGTQLNLLTATLSEVFTTTTDLEEAADRVLNTLLPNTATYADDVTLLLVGFPAAPLDTVAADLPGTPSSVPEGRRFLLRTLRAWGLTALADTALLLSSELMTNAVRHARGPLTLRVWYSARELGVEVVDGSTPRPRARLADTAEENGRGLMLVEALADAWGTRPGAVGKTVWFTLLTAPSLVGDARQGDLGAGGGQAAGLAEPLF</sequence>
<dbReference type="PROSITE" id="PS50112">
    <property type="entry name" value="PAS"/>
    <property type="match status" value="2"/>
</dbReference>
<dbReference type="EMBL" id="JAVFKM010000005">
    <property type="protein sequence ID" value="MEF3114119.1"/>
    <property type="molecule type" value="Genomic_DNA"/>
</dbReference>
<dbReference type="CDD" id="cd16936">
    <property type="entry name" value="HATPase_RsbW-like"/>
    <property type="match status" value="1"/>
</dbReference>
<dbReference type="CDD" id="cd00130">
    <property type="entry name" value="PAS"/>
    <property type="match status" value="2"/>
</dbReference>
<dbReference type="SMART" id="SM00091">
    <property type="entry name" value="PAS"/>
    <property type="match status" value="2"/>
</dbReference>
<dbReference type="Proteomes" id="UP001348265">
    <property type="component" value="Unassembled WGS sequence"/>
</dbReference>
<proteinExistence type="predicted"/>
<dbReference type="InterPro" id="IPR000700">
    <property type="entry name" value="PAS-assoc_C"/>
</dbReference>
<dbReference type="InterPro" id="IPR035965">
    <property type="entry name" value="PAS-like_dom_sf"/>
</dbReference>
<dbReference type="Pfam" id="PF00989">
    <property type="entry name" value="PAS"/>
    <property type="match status" value="1"/>
</dbReference>
<dbReference type="InterPro" id="IPR013767">
    <property type="entry name" value="PAS_fold"/>
</dbReference>
<dbReference type="InterPro" id="IPR036457">
    <property type="entry name" value="PPM-type-like_dom_sf"/>
</dbReference>
<dbReference type="Gene3D" id="3.30.450.20">
    <property type="entry name" value="PAS domain"/>
    <property type="match status" value="2"/>
</dbReference>
<dbReference type="NCBIfam" id="TIGR00229">
    <property type="entry name" value="sensory_box"/>
    <property type="match status" value="2"/>
</dbReference>
<evidence type="ECO:0000313" key="4">
    <source>
        <dbReference type="EMBL" id="MEF3114119.1"/>
    </source>
</evidence>
<accession>A0ABU7WRG9</accession>
<feature type="domain" description="PAC" evidence="3">
    <location>
        <begin position="208"/>
        <end position="260"/>
    </location>
</feature>
<dbReference type="SMART" id="SM00331">
    <property type="entry name" value="PP2C_SIG"/>
    <property type="match status" value="1"/>
</dbReference>
<dbReference type="InterPro" id="IPR001610">
    <property type="entry name" value="PAC"/>
</dbReference>
<dbReference type="Gene3D" id="3.30.565.10">
    <property type="entry name" value="Histidine kinase-like ATPase, C-terminal domain"/>
    <property type="match status" value="1"/>
</dbReference>
<dbReference type="PANTHER" id="PTHR43156:SF2">
    <property type="entry name" value="STAGE II SPORULATION PROTEIN E"/>
    <property type="match status" value="1"/>
</dbReference>
<evidence type="ECO:0000313" key="5">
    <source>
        <dbReference type="Proteomes" id="UP001348265"/>
    </source>
</evidence>
<evidence type="ECO:0000256" key="1">
    <source>
        <dbReference type="ARBA" id="ARBA00022801"/>
    </source>
</evidence>
<keyword evidence="1" id="KW-0378">Hydrolase</keyword>
<dbReference type="PANTHER" id="PTHR43156">
    <property type="entry name" value="STAGE II SPORULATION PROTEIN E-RELATED"/>
    <property type="match status" value="1"/>
</dbReference>
<dbReference type="InterPro" id="IPR003594">
    <property type="entry name" value="HATPase_dom"/>
</dbReference>
<dbReference type="SMART" id="SM00086">
    <property type="entry name" value="PAC"/>
    <property type="match status" value="2"/>
</dbReference>
<dbReference type="InterPro" id="IPR052016">
    <property type="entry name" value="Bact_Sigma-Reg"/>
</dbReference>
<keyword evidence="5" id="KW-1185">Reference proteome</keyword>
<dbReference type="Pfam" id="PF08448">
    <property type="entry name" value="PAS_4"/>
    <property type="match status" value="1"/>
</dbReference>
<dbReference type="Gene3D" id="3.60.40.10">
    <property type="entry name" value="PPM-type phosphatase domain"/>
    <property type="match status" value="1"/>
</dbReference>
<dbReference type="InterPro" id="IPR000014">
    <property type="entry name" value="PAS"/>
</dbReference>
<dbReference type="PROSITE" id="PS50113">
    <property type="entry name" value="PAC"/>
    <property type="match status" value="2"/>
</dbReference>
<feature type="domain" description="PAS" evidence="2">
    <location>
        <begin position="13"/>
        <end position="83"/>
    </location>
</feature>
<feature type="domain" description="PAS" evidence="2">
    <location>
        <begin position="135"/>
        <end position="205"/>
    </location>
</feature>
<dbReference type="InterPro" id="IPR013656">
    <property type="entry name" value="PAS_4"/>
</dbReference>
<feature type="domain" description="PAC" evidence="3">
    <location>
        <begin position="86"/>
        <end position="138"/>
    </location>
</feature>
<dbReference type="RefSeq" id="WP_331786662.1">
    <property type="nucleotide sequence ID" value="NZ_JAVFKM010000005.1"/>
</dbReference>
<gene>
    <name evidence="4" type="ORF">RB636_13085</name>
</gene>
<evidence type="ECO:0000259" key="3">
    <source>
        <dbReference type="PROSITE" id="PS50113"/>
    </source>
</evidence>
<comment type="caution">
    <text evidence="4">The sequence shown here is derived from an EMBL/GenBank/DDBJ whole genome shotgun (WGS) entry which is preliminary data.</text>
</comment>
<dbReference type="Pfam" id="PF07228">
    <property type="entry name" value="SpoIIE"/>
    <property type="match status" value="1"/>
</dbReference>
<dbReference type="Pfam" id="PF13581">
    <property type="entry name" value="HATPase_c_2"/>
    <property type="match status" value="1"/>
</dbReference>